<proteinExistence type="predicted"/>
<dbReference type="Proteomes" id="UP001307889">
    <property type="component" value="Chromosome 8"/>
</dbReference>
<name>A0ABN7AYZ7_9HEMI</name>
<dbReference type="EMBL" id="AP028916">
    <property type="protein sequence ID" value="BES97223.1"/>
    <property type="molecule type" value="Genomic_DNA"/>
</dbReference>
<evidence type="ECO:0008006" key="3">
    <source>
        <dbReference type="Google" id="ProtNLM"/>
    </source>
</evidence>
<sequence length="95" mass="10464">MASVISSFYPLVEKDENLGGVSIYTAAFVVGDFLGFRSINNLINLTCFPSYPFPAVFSEVQGRRDGYGCPNRLAVVLVRFADAAIPKPLRRFLSI</sequence>
<reference evidence="1 2" key="1">
    <citation type="submission" date="2023-09" db="EMBL/GenBank/DDBJ databases">
        <title>Nesidiocoris tenuis whole genome shotgun sequence.</title>
        <authorList>
            <person name="Shibata T."/>
            <person name="Shimoda M."/>
            <person name="Kobayashi T."/>
            <person name="Uehara T."/>
        </authorList>
    </citation>
    <scope>NUCLEOTIDE SEQUENCE [LARGE SCALE GENOMIC DNA]</scope>
    <source>
        <strain evidence="1 2">Japan</strain>
    </source>
</reference>
<organism evidence="1 2">
    <name type="scientific">Nesidiocoris tenuis</name>
    <dbReference type="NCBI Taxonomy" id="355587"/>
    <lineage>
        <taxon>Eukaryota</taxon>
        <taxon>Metazoa</taxon>
        <taxon>Ecdysozoa</taxon>
        <taxon>Arthropoda</taxon>
        <taxon>Hexapoda</taxon>
        <taxon>Insecta</taxon>
        <taxon>Pterygota</taxon>
        <taxon>Neoptera</taxon>
        <taxon>Paraneoptera</taxon>
        <taxon>Hemiptera</taxon>
        <taxon>Heteroptera</taxon>
        <taxon>Panheteroptera</taxon>
        <taxon>Cimicomorpha</taxon>
        <taxon>Miridae</taxon>
        <taxon>Dicyphina</taxon>
        <taxon>Nesidiocoris</taxon>
    </lineage>
</organism>
<gene>
    <name evidence="1" type="ORF">NTJ_10037</name>
</gene>
<evidence type="ECO:0000313" key="1">
    <source>
        <dbReference type="EMBL" id="BES97223.1"/>
    </source>
</evidence>
<evidence type="ECO:0000313" key="2">
    <source>
        <dbReference type="Proteomes" id="UP001307889"/>
    </source>
</evidence>
<accession>A0ABN7AYZ7</accession>
<protein>
    <recommendedName>
        <fullName evidence="3">Major facilitator superfamily (MFS) profile domain-containing protein</fullName>
    </recommendedName>
</protein>
<keyword evidence="2" id="KW-1185">Reference proteome</keyword>